<evidence type="ECO:0000313" key="2">
    <source>
        <dbReference type="EMBL" id="CAB3381513.1"/>
    </source>
</evidence>
<sequence>MQISKVFCLIFACLAAQIYSAFGEYDDYRRPYWSPPAPWYGYETPSYSPVSFCPPEIYYTNRLICYNSGFFFKSRNNQNSDRYNRNKKSKARAFQERLELQNKFNGNPYAVKNVVLL</sequence>
<protein>
    <submittedName>
        <fullName evidence="2">Uncharacterized protein</fullName>
    </submittedName>
</protein>
<dbReference type="Proteomes" id="UP000494165">
    <property type="component" value="Unassembled WGS sequence"/>
</dbReference>
<keyword evidence="1" id="KW-0732">Signal</keyword>
<accession>A0A8S1DKE9</accession>
<reference evidence="2 3" key="1">
    <citation type="submission" date="2020-04" db="EMBL/GenBank/DDBJ databases">
        <authorList>
            <person name="Alioto T."/>
            <person name="Alioto T."/>
            <person name="Gomez Garrido J."/>
        </authorList>
    </citation>
    <scope>NUCLEOTIDE SEQUENCE [LARGE SCALE GENOMIC DNA]</scope>
</reference>
<evidence type="ECO:0000313" key="3">
    <source>
        <dbReference type="Proteomes" id="UP000494165"/>
    </source>
</evidence>
<organism evidence="2 3">
    <name type="scientific">Cloeon dipterum</name>
    <dbReference type="NCBI Taxonomy" id="197152"/>
    <lineage>
        <taxon>Eukaryota</taxon>
        <taxon>Metazoa</taxon>
        <taxon>Ecdysozoa</taxon>
        <taxon>Arthropoda</taxon>
        <taxon>Hexapoda</taxon>
        <taxon>Insecta</taxon>
        <taxon>Pterygota</taxon>
        <taxon>Palaeoptera</taxon>
        <taxon>Ephemeroptera</taxon>
        <taxon>Pisciforma</taxon>
        <taxon>Baetidae</taxon>
        <taxon>Cloeon</taxon>
    </lineage>
</organism>
<keyword evidence="3" id="KW-1185">Reference proteome</keyword>
<dbReference type="AlphaFoldDB" id="A0A8S1DKE9"/>
<gene>
    <name evidence="2" type="ORF">CLODIP_2_CD02525</name>
</gene>
<feature type="chain" id="PRO_5035856919" evidence="1">
    <location>
        <begin position="24"/>
        <end position="117"/>
    </location>
</feature>
<evidence type="ECO:0000256" key="1">
    <source>
        <dbReference type="SAM" id="SignalP"/>
    </source>
</evidence>
<name>A0A8S1DKE9_9INSE</name>
<dbReference type="EMBL" id="CADEPI010000236">
    <property type="protein sequence ID" value="CAB3381513.1"/>
    <property type="molecule type" value="Genomic_DNA"/>
</dbReference>
<proteinExistence type="predicted"/>
<comment type="caution">
    <text evidence="2">The sequence shown here is derived from an EMBL/GenBank/DDBJ whole genome shotgun (WGS) entry which is preliminary data.</text>
</comment>
<feature type="signal peptide" evidence="1">
    <location>
        <begin position="1"/>
        <end position="23"/>
    </location>
</feature>